<evidence type="ECO:0000256" key="1">
    <source>
        <dbReference type="SAM" id="MobiDB-lite"/>
    </source>
</evidence>
<comment type="caution">
    <text evidence="2">The sequence shown here is derived from an EMBL/GenBank/DDBJ whole genome shotgun (WGS) entry which is preliminary data.</text>
</comment>
<gene>
    <name evidence="2" type="ORF">JD292_04965</name>
</gene>
<keyword evidence="3" id="KW-1185">Reference proteome</keyword>
<sequence length="223" mass="23932">MSDRETTGPPRILHVSPAPPRRSEPQGPLGAPAGMEPVDIYELEGQDLTDVCGIVLSGMCDQRHLNTLRDRLEAFVRGGGRLLINGHVIEPFLPGLPKWRLLPYGGPADLGIRRETDHPVWEGVDVRELLFRAGIPGPHSLETLAQIGVAGFYGRGYAVDLPDGAVVINSIGQLRAPIDYVFPLGEGEVLVHSGLDLSVFAMTPGTTLTAIAPNLLTWLGGRA</sequence>
<name>A0A934QC28_9MICO</name>
<dbReference type="EMBL" id="JAEHOI010000004">
    <property type="protein sequence ID" value="MBK0421423.1"/>
    <property type="molecule type" value="Genomic_DNA"/>
</dbReference>
<accession>A0A934QC28</accession>
<dbReference type="RefSeq" id="WP_200131637.1">
    <property type="nucleotide sequence ID" value="NZ_JAEHOI010000004.1"/>
</dbReference>
<proteinExistence type="predicted"/>
<evidence type="ECO:0000313" key="2">
    <source>
        <dbReference type="EMBL" id="MBK0421423.1"/>
    </source>
</evidence>
<dbReference type="AlphaFoldDB" id="A0A934QC28"/>
<evidence type="ECO:0000313" key="3">
    <source>
        <dbReference type="Proteomes" id="UP000618733"/>
    </source>
</evidence>
<protein>
    <submittedName>
        <fullName evidence="2">Uncharacterized protein</fullName>
    </submittedName>
</protein>
<organism evidence="2 3">
    <name type="scientific">Leucobacter edaphi</name>
    <dbReference type="NCBI Taxonomy" id="2796472"/>
    <lineage>
        <taxon>Bacteria</taxon>
        <taxon>Bacillati</taxon>
        <taxon>Actinomycetota</taxon>
        <taxon>Actinomycetes</taxon>
        <taxon>Micrococcales</taxon>
        <taxon>Microbacteriaceae</taxon>
        <taxon>Leucobacter</taxon>
    </lineage>
</organism>
<reference evidence="2" key="1">
    <citation type="submission" date="2020-12" db="EMBL/GenBank/DDBJ databases">
        <title>Leucobacter sp. CAS2, isolated from Chromium sludge.</title>
        <authorList>
            <person name="Xu Z."/>
        </authorList>
    </citation>
    <scope>NUCLEOTIDE SEQUENCE</scope>
    <source>
        <strain evidence="2">CSA2</strain>
    </source>
</reference>
<dbReference type="Proteomes" id="UP000618733">
    <property type="component" value="Unassembled WGS sequence"/>
</dbReference>
<feature type="region of interest" description="Disordered" evidence="1">
    <location>
        <begin position="1"/>
        <end position="35"/>
    </location>
</feature>